<proteinExistence type="predicted"/>
<dbReference type="GO" id="GO:0016874">
    <property type="term" value="F:ligase activity"/>
    <property type="evidence" value="ECO:0007669"/>
    <property type="project" value="UniProtKB-KW"/>
</dbReference>
<evidence type="ECO:0000313" key="2">
    <source>
        <dbReference type="Proteomes" id="UP000325081"/>
    </source>
</evidence>
<organism evidence="1 2">
    <name type="scientific">Striga asiatica</name>
    <name type="common">Asiatic witchweed</name>
    <name type="synonym">Buchnera asiatica</name>
    <dbReference type="NCBI Taxonomy" id="4170"/>
    <lineage>
        <taxon>Eukaryota</taxon>
        <taxon>Viridiplantae</taxon>
        <taxon>Streptophyta</taxon>
        <taxon>Embryophyta</taxon>
        <taxon>Tracheophyta</taxon>
        <taxon>Spermatophyta</taxon>
        <taxon>Magnoliopsida</taxon>
        <taxon>eudicotyledons</taxon>
        <taxon>Gunneridae</taxon>
        <taxon>Pentapetalae</taxon>
        <taxon>asterids</taxon>
        <taxon>lamiids</taxon>
        <taxon>Lamiales</taxon>
        <taxon>Orobanchaceae</taxon>
        <taxon>Buchnereae</taxon>
        <taxon>Striga</taxon>
    </lineage>
</organism>
<sequence>MRIGIGFVGLKNRKFEILMRSFDYPRWAVIGNNLCCRNLSILNLSYTQERNEGCSSFVAGDMESLVEATSGVVGALVSATSTLTKRSTNLIKLLIGDNEKLSADDEDMALGETFCTPLGKMVASNWRLGIGYRSIRDEVLLFPAMKPQDEPSSKES</sequence>
<evidence type="ECO:0000313" key="1">
    <source>
        <dbReference type="EMBL" id="GER26202.1"/>
    </source>
</evidence>
<keyword evidence="1" id="KW-0436">Ligase</keyword>
<reference evidence="2" key="1">
    <citation type="journal article" date="2019" name="Curr. Biol.">
        <title>Genome Sequence of Striga asiatica Provides Insight into the Evolution of Plant Parasitism.</title>
        <authorList>
            <person name="Yoshida S."/>
            <person name="Kim S."/>
            <person name="Wafula E.K."/>
            <person name="Tanskanen J."/>
            <person name="Kim Y.M."/>
            <person name="Honaas L."/>
            <person name="Yang Z."/>
            <person name="Spallek T."/>
            <person name="Conn C.E."/>
            <person name="Ichihashi Y."/>
            <person name="Cheong K."/>
            <person name="Cui S."/>
            <person name="Der J.P."/>
            <person name="Gundlach H."/>
            <person name="Jiao Y."/>
            <person name="Hori C."/>
            <person name="Ishida J.K."/>
            <person name="Kasahara H."/>
            <person name="Kiba T."/>
            <person name="Kim M.S."/>
            <person name="Koo N."/>
            <person name="Laohavisit A."/>
            <person name="Lee Y.H."/>
            <person name="Lumba S."/>
            <person name="McCourt P."/>
            <person name="Mortimer J.C."/>
            <person name="Mutuku J.M."/>
            <person name="Nomura T."/>
            <person name="Sasaki-Sekimoto Y."/>
            <person name="Seto Y."/>
            <person name="Wang Y."/>
            <person name="Wakatake T."/>
            <person name="Sakakibara H."/>
            <person name="Demura T."/>
            <person name="Yamaguchi S."/>
            <person name="Yoneyama K."/>
            <person name="Manabe R.I."/>
            <person name="Nelson D.C."/>
            <person name="Schulman A.H."/>
            <person name="Timko M.P."/>
            <person name="dePamphilis C.W."/>
            <person name="Choi D."/>
            <person name="Shirasu K."/>
        </authorList>
    </citation>
    <scope>NUCLEOTIDE SEQUENCE [LARGE SCALE GENOMIC DNA]</scope>
    <source>
        <strain evidence="2">cv. UVA1</strain>
    </source>
</reference>
<gene>
    <name evidence="1" type="ORF">STAS_01838</name>
</gene>
<dbReference type="EMBL" id="BKCP01000891">
    <property type="protein sequence ID" value="GER26202.1"/>
    <property type="molecule type" value="Genomic_DNA"/>
</dbReference>
<dbReference type="Proteomes" id="UP000325081">
    <property type="component" value="Unassembled WGS sequence"/>
</dbReference>
<dbReference type="AlphaFoldDB" id="A0A5A7P0C8"/>
<name>A0A5A7P0C8_STRAF</name>
<keyword evidence="2" id="KW-1185">Reference proteome</keyword>
<comment type="caution">
    <text evidence="1">The sequence shown here is derived from an EMBL/GenBank/DDBJ whole genome shotgun (WGS) entry which is preliminary data.</text>
</comment>
<accession>A0A5A7P0C8</accession>
<protein>
    <submittedName>
        <fullName evidence="1">Lysine--tRNA ligase</fullName>
    </submittedName>
</protein>